<proteinExistence type="predicted"/>
<dbReference type="EMBL" id="JADHSG010000005">
    <property type="protein sequence ID" value="MBL6903432.1"/>
    <property type="molecule type" value="Genomic_DNA"/>
</dbReference>
<dbReference type="Gene3D" id="3.40.50.2000">
    <property type="entry name" value="Glycogen Phosphorylase B"/>
    <property type="match status" value="2"/>
</dbReference>
<accession>A0A937M2H2</accession>
<dbReference type="SUPFAM" id="SSF53756">
    <property type="entry name" value="UDP-Glycosyltransferase/glycogen phosphorylase"/>
    <property type="match status" value="1"/>
</dbReference>
<organism evidence="4 5">
    <name type="scientific">SAR86 cluster bacterium</name>
    <dbReference type="NCBI Taxonomy" id="2030880"/>
    <lineage>
        <taxon>Bacteria</taxon>
        <taxon>Pseudomonadati</taxon>
        <taxon>Pseudomonadota</taxon>
        <taxon>Gammaproteobacteria</taxon>
        <taxon>SAR86 cluster</taxon>
    </lineage>
</organism>
<dbReference type="PANTHER" id="PTHR46401:SF2">
    <property type="entry name" value="GLYCOSYLTRANSFERASE WBBK-RELATED"/>
    <property type="match status" value="1"/>
</dbReference>
<dbReference type="GO" id="GO:0009103">
    <property type="term" value="P:lipopolysaccharide biosynthetic process"/>
    <property type="evidence" value="ECO:0007669"/>
    <property type="project" value="TreeGrafter"/>
</dbReference>
<evidence type="ECO:0000313" key="5">
    <source>
        <dbReference type="Proteomes" id="UP000705230"/>
    </source>
</evidence>
<protein>
    <submittedName>
        <fullName evidence="4">Glycosyltransferase family 4 protein</fullName>
    </submittedName>
</protein>
<dbReference type="PANTHER" id="PTHR46401">
    <property type="entry name" value="GLYCOSYLTRANSFERASE WBBK-RELATED"/>
    <property type="match status" value="1"/>
</dbReference>
<reference evidence="4" key="1">
    <citation type="submission" date="2020-10" db="EMBL/GenBank/DDBJ databases">
        <title>Microbiome of the Black Sea water column analyzed by genome centric metagenomics.</title>
        <authorList>
            <person name="Cabello-Yeves P.J."/>
            <person name="Callieri C."/>
            <person name="Picazo A."/>
            <person name="Mehrshad M."/>
            <person name="Haro-Moreno J.M."/>
            <person name="Roda-Garcia J."/>
            <person name="Dzembekova N."/>
            <person name="Slabakova V."/>
            <person name="Slabakova N."/>
            <person name="Moncheva S."/>
            <person name="Rodriguez-Valera F."/>
        </authorList>
    </citation>
    <scope>NUCLEOTIDE SEQUENCE</scope>
    <source>
        <strain evidence="4">BS30m-G43</strain>
    </source>
</reference>
<evidence type="ECO:0000259" key="3">
    <source>
        <dbReference type="Pfam" id="PF13439"/>
    </source>
</evidence>
<dbReference type="Pfam" id="PF00534">
    <property type="entry name" value="Glycos_transf_1"/>
    <property type="match status" value="1"/>
</dbReference>
<name>A0A937M2H2_9GAMM</name>
<comment type="caution">
    <text evidence="4">The sequence shown here is derived from an EMBL/GenBank/DDBJ whole genome shotgun (WGS) entry which is preliminary data.</text>
</comment>
<feature type="domain" description="Glycosyltransferase subfamily 4-like N-terminal" evidence="3">
    <location>
        <begin position="18"/>
        <end position="218"/>
    </location>
</feature>
<evidence type="ECO:0000313" key="4">
    <source>
        <dbReference type="EMBL" id="MBL6903432.1"/>
    </source>
</evidence>
<sequence>MASLKILILSYRSAPFGGGQGIYVKDLSKALLDLGHEVTILSGPPYPHVDKNIKLIKSPGLNLFETFSFKDRFYKFINHKNKNFLDMYEFISVLAGGFPEMRTFGARAKKHILKNNYDLVIDNQSISYAMEYIQITTPLIEVIHHPITMDLKHDLESNNNFIYKISRLRWYSFLKMQKKVAPLLKNIVTVSRSSKRDIITDFKVKSENISVIHNAVDSNTFRPYLDIERMPHRLITTASADVPLKGLDFTLHALALLAEEFEDIQLLVIGAFTEGGHTERLIKKLNLNKRVTFKTGINKDEIAQEYARSSVAIVSSLYEGFGYPVAEAMSCSTPLVATDIASIPEITDDFAILIPPKNSIAISDSVRKIFLEPNLYNEIADKGRQHIQTKFNWLFVGKQYEDLMNKVIKNHKPIIKGNNANF</sequence>
<dbReference type="GO" id="GO:0016757">
    <property type="term" value="F:glycosyltransferase activity"/>
    <property type="evidence" value="ECO:0007669"/>
    <property type="project" value="InterPro"/>
</dbReference>
<dbReference type="Proteomes" id="UP000705230">
    <property type="component" value="Unassembled WGS sequence"/>
</dbReference>
<dbReference type="InterPro" id="IPR028098">
    <property type="entry name" value="Glyco_trans_4-like_N"/>
</dbReference>
<keyword evidence="1" id="KW-0808">Transferase</keyword>
<gene>
    <name evidence="4" type="ORF">ISR29_04445</name>
</gene>
<dbReference type="AlphaFoldDB" id="A0A937M2H2"/>
<dbReference type="Pfam" id="PF13439">
    <property type="entry name" value="Glyco_transf_4"/>
    <property type="match status" value="1"/>
</dbReference>
<feature type="domain" description="Glycosyl transferase family 1" evidence="2">
    <location>
        <begin position="234"/>
        <end position="385"/>
    </location>
</feature>
<evidence type="ECO:0000259" key="2">
    <source>
        <dbReference type="Pfam" id="PF00534"/>
    </source>
</evidence>
<dbReference type="CDD" id="cd03801">
    <property type="entry name" value="GT4_PimA-like"/>
    <property type="match status" value="1"/>
</dbReference>
<evidence type="ECO:0000256" key="1">
    <source>
        <dbReference type="ARBA" id="ARBA00022679"/>
    </source>
</evidence>
<dbReference type="InterPro" id="IPR001296">
    <property type="entry name" value="Glyco_trans_1"/>
</dbReference>